<dbReference type="GO" id="GO:0016829">
    <property type="term" value="F:lyase activity"/>
    <property type="evidence" value="ECO:0007669"/>
    <property type="project" value="InterPro"/>
</dbReference>
<dbReference type="AlphaFoldDB" id="X0VP24"/>
<evidence type="ECO:0000313" key="3">
    <source>
        <dbReference type="EMBL" id="GAG12912.1"/>
    </source>
</evidence>
<dbReference type="SUPFAM" id="SSF103378">
    <property type="entry name" value="2-methylcitrate dehydratase PrpD"/>
    <property type="match status" value="1"/>
</dbReference>
<dbReference type="InterPro" id="IPR036148">
    <property type="entry name" value="MmgE/PrpD_sf"/>
</dbReference>
<dbReference type="InterPro" id="IPR005656">
    <property type="entry name" value="MmgE_PrpD"/>
</dbReference>
<proteinExistence type="inferred from homology"/>
<feature type="non-terminal residue" evidence="3">
    <location>
        <position position="268"/>
    </location>
</feature>
<dbReference type="PANTHER" id="PTHR16943:SF8">
    <property type="entry name" value="2-METHYLCITRATE DEHYDRATASE"/>
    <property type="match status" value="1"/>
</dbReference>
<dbReference type="PANTHER" id="PTHR16943">
    <property type="entry name" value="2-METHYLCITRATE DEHYDRATASE-RELATED"/>
    <property type="match status" value="1"/>
</dbReference>
<evidence type="ECO:0000256" key="1">
    <source>
        <dbReference type="ARBA" id="ARBA00006174"/>
    </source>
</evidence>
<dbReference type="InterPro" id="IPR042183">
    <property type="entry name" value="MmgE/PrpD_sf_1"/>
</dbReference>
<name>X0VP24_9ZZZZ</name>
<organism evidence="3">
    <name type="scientific">marine sediment metagenome</name>
    <dbReference type="NCBI Taxonomy" id="412755"/>
    <lineage>
        <taxon>unclassified sequences</taxon>
        <taxon>metagenomes</taxon>
        <taxon>ecological metagenomes</taxon>
    </lineage>
</organism>
<accession>X0VP24</accession>
<comment type="similarity">
    <text evidence="1">Belongs to the PrpD family.</text>
</comment>
<protein>
    <recommendedName>
        <fullName evidence="2">MmgE/PrpD N-terminal domain-containing protein</fullName>
    </recommendedName>
</protein>
<evidence type="ECO:0000259" key="2">
    <source>
        <dbReference type="Pfam" id="PF03972"/>
    </source>
</evidence>
<gene>
    <name evidence="3" type="ORF">S01H1_39479</name>
</gene>
<feature type="non-terminal residue" evidence="3">
    <location>
        <position position="1"/>
    </location>
</feature>
<dbReference type="InterPro" id="IPR045336">
    <property type="entry name" value="MmgE_PrpD_N"/>
</dbReference>
<dbReference type="EMBL" id="BARS01024916">
    <property type="protein sequence ID" value="GAG12912.1"/>
    <property type="molecule type" value="Genomic_DNA"/>
</dbReference>
<comment type="caution">
    <text evidence="3">The sequence shown here is derived from an EMBL/GenBank/DDBJ whole genome shotgun (WGS) entry which is preliminary data.</text>
</comment>
<reference evidence="3" key="1">
    <citation type="journal article" date="2014" name="Front. Microbiol.">
        <title>High frequency of phylogenetically diverse reductive dehalogenase-homologous genes in deep subseafloor sedimentary metagenomes.</title>
        <authorList>
            <person name="Kawai M."/>
            <person name="Futagami T."/>
            <person name="Toyoda A."/>
            <person name="Takaki Y."/>
            <person name="Nishi S."/>
            <person name="Hori S."/>
            <person name="Arai W."/>
            <person name="Tsubouchi T."/>
            <person name="Morono Y."/>
            <person name="Uchiyama I."/>
            <person name="Ito T."/>
            <person name="Fujiyama A."/>
            <person name="Inagaki F."/>
            <person name="Takami H."/>
        </authorList>
    </citation>
    <scope>NUCLEOTIDE SEQUENCE</scope>
    <source>
        <strain evidence="3">Expedition CK06-06</strain>
    </source>
</reference>
<dbReference type="Gene3D" id="1.10.4100.10">
    <property type="entry name" value="2-methylcitrate dehydratase PrpD"/>
    <property type="match status" value="1"/>
</dbReference>
<feature type="domain" description="MmgE/PrpD N-terminal" evidence="2">
    <location>
        <begin position="1"/>
        <end position="225"/>
    </location>
</feature>
<sequence>PEDVVEAAKKVILDTLGSTLAGTTAPGIETLHTLVTEWGGSPESSLLAFGDKVPAPGAVLVNATAARARDIDEVHEKAVLHSAITVLPPSLAVAEWLGNIDGRRFIEAMVAGVDLIVRLGLSVDRSPNVSGVSSTWQMGVFGACAAAGRLMGLNLEQMINALGIAYSQTAGNQQAIIEGTMMVRIMQGFTAQNGLMAAILAKRGIDGPKEALQGRFGYFPVFHRDEYDPAIITRDLGRVFEITNSSLKPYPCCKVIHSAISCILKITE</sequence>
<dbReference type="Pfam" id="PF03972">
    <property type="entry name" value="MmgE_PrpD_N"/>
    <property type="match status" value="1"/>
</dbReference>